<evidence type="ECO:0000313" key="5">
    <source>
        <dbReference type="Proteomes" id="UP000036503"/>
    </source>
</evidence>
<sequence>MDIENTAIGVIQDLQELAIQTSDEKGAQRVAWTPVWDKAEEWFKTKMIAEGAEISVDSAHNIWAKFSGESEEAIIIGSHLDSVPNGGWLDGALGVVAGMGIGKRYGMHGVKPKKTIYIVCWADEEGARFGQSCMGSAAVSGTFTAEQAKCLKDNEGIEFQEALQPYQLKAENFSMARREFLAKPIQAYLELHIEQAPVLENAGKSVACVYGVAGCYRQYITFKGQQAHSGSPITMRQDAFLAAAEASLAFRDIGIRHQAYCTVGKVTVHPDVVTIFPGLCTISLDQRAIEGDVLEQIVIEAKQAAEQAAKDNKVTVSFETIWQTPPTIFDKSLKALCQKAVTEETGEDTTMYSGPLHDAVEISKVVPSIMMFAMSVKGLSHCMEEDTPIPVLKQAIRAFLRLTDHVLKK</sequence>
<organism evidence="4 5">
    <name type="scientific">Megasphaera cerevisiae DSM 20462</name>
    <dbReference type="NCBI Taxonomy" id="1122219"/>
    <lineage>
        <taxon>Bacteria</taxon>
        <taxon>Bacillati</taxon>
        <taxon>Bacillota</taxon>
        <taxon>Negativicutes</taxon>
        <taxon>Veillonellales</taxon>
        <taxon>Veillonellaceae</taxon>
        <taxon>Megasphaera</taxon>
    </lineage>
</organism>
<dbReference type="PANTHER" id="PTHR32494:SF5">
    <property type="entry name" value="ALLANTOATE AMIDOHYDROLASE"/>
    <property type="match status" value="1"/>
</dbReference>
<feature type="binding site" evidence="3">
    <location>
        <position position="90"/>
    </location>
    <ligand>
        <name>Zn(2+)</name>
        <dbReference type="ChEBI" id="CHEBI:29105"/>
        <label>1</label>
    </ligand>
</feature>
<dbReference type="InterPro" id="IPR010158">
    <property type="entry name" value="Amidase_Cbmase"/>
</dbReference>
<reference evidence="4 5" key="1">
    <citation type="submission" date="2015-06" db="EMBL/GenBank/DDBJ databases">
        <title>Draft genome sequence of beer spoilage bacterium Megasphaera cerevisiae type strain 20462.</title>
        <authorList>
            <person name="Kutumbaka K."/>
            <person name="Pasmowitz J."/>
            <person name="Mategko J."/>
            <person name="Reyes D."/>
            <person name="Friedrich A."/>
            <person name="Han S."/>
            <person name="Martens-Habbena W."/>
            <person name="Neal-McKinney J."/>
            <person name="Janagama H.K."/>
            <person name="Nadala C."/>
            <person name="Samadpour M."/>
        </authorList>
    </citation>
    <scope>NUCLEOTIDE SEQUENCE [LARGE SCALE GENOMIC DNA]</scope>
    <source>
        <strain evidence="4 5">DSM 20462</strain>
    </source>
</reference>
<evidence type="ECO:0000256" key="3">
    <source>
        <dbReference type="PIRSR" id="PIRSR001235-1"/>
    </source>
</evidence>
<comment type="caution">
    <text evidence="4">The sequence shown here is derived from an EMBL/GenBank/DDBJ whole genome shotgun (WGS) entry which is preliminary data.</text>
</comment>
<keyword evidence="2" id="KW-0378">Hydrolase</keyword>
<dbReference type="GO" id="GO:0046872">
    <property type="term" value="F:metal ion binding"/>
    <property type="evidence" value="ECO:0007669"/>
    <property type="project" value="UniProtKB-KW"/>
</dbReference>
<dbReference type="InterPro" id="IPR002933">
    <property type="entry name" value="Peptidase_M20"/>
</dbReference>
<dbReference type="GO" id="GO:0016813">
    <property type="term" value="F:hydrolase activity, acting on carbon-nitrogen (but not peptide) bonds, in linear amidines"/>
    <property type="evidence" value="ECO:0007669"/>
    <property type="project" value="InterPro"/>
</dbReference>
<accession>A0A0J6ZLY0</accession>
<feature type="binding site" evidence="3">
    <location>
        <position position="90"/>
    </location>
    <ligand>
        <name>Zn(2+)</name>
        <dbReference type="ChEBI" id="CHEBI:29105"/>
        <label>2</label>
    </ligand>
</feature>
<dbReference type="PATRIC" id="fig|1122219.3.peg.2133"/>
<evidence type="ECO:0000313" key="4">
    <source>
        <dbReference type="EMBL" id="KMO85891.1"/>
    </source>
</evidence>
<dbReference type="STRING" id="39029.BSR42_11005"/>
<dbReference type="Gene3D" id="3.40.630.10">
    <property type="entry name" value="Zn peptidases"/>
    <property type="match status" value="1"/>
</dbReference>
<protein>
    <submittedName>
        <fullName evidence="4">Amidase</fullName>
    </submittedName>
</protein>
<evidence type="ECO:0000256" key="1">
    <source>
        <dbReference type="ARBA" id="ARBA00006153"/>
    </source>
</evidence>
<comment type="similarity">
    <text evidence="1">Belongs to the peptidase M20 family.</text>
</comment>
<evidence type="ECO:0000256" key="2">
    <source>
        <dbReference type="ARBA" id="ARBA00022801"/>
    </source>
</evidence>
<dbReference type="SUPFAM" id="SSF55031">
    <property type="entry name" value="Bacterial exopeptidase dimerisation domain"/>
    <property type="match status" value="1"/>
</dbReference>
<dbReference type="PANTHER" id="PTHR32494">
    <property type="entry name" value="ALLANTOATE DEIMINASE-RELATED"/>
    <property type="match status" value="1"/>
</dbReference>
<dbReference type="PIRSF" id="PIRSF001235">
    <property type="entry name" value="Amidase_carbamoylase"/>
    <property type="match status" value="1"/>
</dbReference>
<gene>
    <name evidence="4" type="ORF">AB840_10920</name>
</gene>
<comment type="cofactor">
    <cofactor evidence="3">
        <name>Zn(2+)</name>
        <dbReference type="ChEBI" id="CHEBI:29105"/>
    </cofactor>
    <text evidence="3">Binds 2 Zn(2+) ions per subunit.</text>
</comment>
<name>A0A0J6ZLY0_9FIRM</name>
<dbReference type="InterPro" id="IPR036264">
    <property type="entry name" value="Bact_exopeptidase_dim_dom"/>
</dbReference>
<dbReference type="FunCoup" id="A0A0J6ZLY0">
    <property type="interactions" value="130"/>
</dbReference>
<keyword evidence="3" id="KW-0862">Zinc</keyword>
<feature type="binding site" evidence="3">
    <location>
        <position position="79"/>
    </location>
    <ligand>
        <name>Zn(2+)</name>
        <dbReference type="ChEBI" id="CHEBI:29105"/>
        <label>1</label>
    </ligand>
</feature>
<keyword evidence="3" id="KW-0479">Metal-binding</keyword>
<dbReference type="Pfam" id="PF01546">
    <property type="entry name" value="Peptidase_M20"/>
    <property type="match status" value="1"/>
</dbReference>
<dbReference type="Proteomes" id="UP000036503">
    <property type="component" value="Unassembled WGS sequence"/>
</dbReference>
<dbReference type="RefSeq" id="WP_048514884.1">
    <property type="nucleotide sequence ID" value="NZ_FUXD01000035.1"/>
</dbReference>
<dbReference type="AlphaFoldDB" id="A0A0J6ZLY0"/>
<feature type="binding site" evidence="3">
    <location>
        <position position="125"/>
    </location>
    <ligand>
        <name>Zn(2+)</name>
        <dbReference type="ChEBI" id="CHEBI:29105"/>
        <label>2</label>
    </ligand>
</feature>
<dbReference type="NCBIfam" id="TIGR01879">
    <property type="entry name" value="hydantase"/>
    <property type="match status" value="1"/>
</dbReference>
<proteinExistence type="inferred from homology"/>
<dbReference type="EMBL" id="LEKT01000041">
    <property type="protein sequence ID" value="KMO85891.1"/>
    <property type="molecule type" value="Genomic_DNA"/>
</dbReference>
<dbReference type="SUPFAM" id="SSF53187">
    <property type="entry name" value="Zn-dependent exopeptidases"/>
    <property type="match status" value="1"/>
</dbReference>
<dbReference type="Gene3D" id="3.30.70.360">
    <property type="match status" value="1"/>
</dbReference>
<feature type="binding site" evidence="3">
    <location>
        <position position="381"/>
    </location>
    <ligand>
        <name>Zn(2+)</name>
        <dbReference type="ChEBI" id="CHEBI:29105"/>
        <label>2</label>
    </ligand>
</feature>
<feature type="binding site" evidence="3">
    <location>
        <position position="192"/>
    </location>
    <ligand>
        <name>Zn(2+)</name>
        <dbReference type="ChEBI" id="CHEBI:29105"/>
        <label>1</label>
    </ligand>
</feature>
<keyword evidence="5" id="KW-1185">Reference proteome</keyword>
<dbReference type="InParanoid" id="A0A0J6ZLY0"/>